<feature type="transmembrane region" description="Helical" evidence="6">
    <location>
        <begin position="214"/>
        <end position="234"/>
    </location>
</feature>
<feature type="domain" description="Histidine kinase" evidence="7">
    <location>
        <begin position="264"/>
        <end position="447"/>
    </location>
</feature>
<dbReference type="InterPro" id="IPR036890">
    <property type="entry name" value="HATPase_C_sf"/>
</dbReference>
<dbReference type="InterPro" id="IPR005467">
    <property type="entry name" value="His_kinase_dom"/>
</dbReference>
<dbReference type="InterPro" id="IPR003594">
    <property type="entry name" value="HATPase_dom"/>
</dbReference>
<evidence type="ECO:0000313" key="9">
    <source>
        <dbReference type="Proteomes" id="UP000184363"/>
    </source>
</evidence>
<feature type="transmembrane region" description="Helical" evidence="6">
    <location>
        <begin position="94"/>
        <end position="113"/>
    </location>
</feature>
<feature type="transmembrane region" description="Helical" evidence="6">
    <location>
        <begin position="119"/>
        <end position="139"/>
    </location>
</feature>
<dbReference type="Pfam" id="PF02518">
    <property type="entry name" value="HATPase_c"/>
    <property type="match status" value="1"/>
</dbReference>
<evidence type="ECO:0000256" key="6">
    <source>
        <dbReference type="SAM" id="Phobius"/>
    </source>
</evidence>
<evidence type="ECO:0000256" key="3">
    <source>
        <dbReference type="ARBA" id="ARBA00022679"/>
    </source>
</evidence>
<dbReference type="GO" id="GO:0004673">
    <property type="term" value="F:protein histidine kinase activity"/>
    <property type="evidence" value="ECO:0007669"/>
    <property type="project" value="UniProtKB-EC"/>
</dbReference>
<dbReference type="SUPFAM" id="SSF55874">
    <property type="entry name" value="ATPase domain of HSP90 chaperone/DNA topoisomerase II/histidine kinase"/>
    <property type="match status" value="1"/>
</dbReference>
<keyword evidence="5" id="KW-0902">Two-component regulatory system</keyword>
<evidence type="ECO:0000256" key="4">
    <source>
        <dbReference type="ARBA" id="ARBA00022777"/>
    </source>
</evidence>
<evidence type="ECO:0000259" key="7">
    <source>
        <dbReference type="PROSITE" id="PS50109"/>
    </source>
</evidence>
<feature type="transmembrane region" description="Helical" evidence="6">
    <location>
        <begin position="67"/>
        <end position="87"/>
    </location>
</feature>
<dbReference type="STRING" id="1848.SAMN05443637_11948"/>
<name>A0A1M6Y8K4_PSETH</name>
<dbReference type="EMBL" id="FRAP01000019">
    <property type="protein sequence ID" value="SHL14528.1"/>
    <property type="molecule type" value="Genomic_DNA"/>
</dbReference>
<keyword evidence="6" id="KW-1133">Transmembrane helix</keyword>
<protein>
    <recommendedName>
        <fullName evidence="2">histidine kinase</fullName>
        <ecNumber evidence="2">2.7.13.3</ecNumber>
    </recommendedName>
</protein>
<keyword evidence="4 8" id="KW-0418">Kinase</keyword>
<dbReference type="SMART" id="SM00387">
    <property type="entry name" value="HATPase_c"/>
    <property type="match status" value="1"/>
</dbReference>
<comment type="catalytic activity">
    <reaction evidence="1">
        <text>ATP + protein L-histidine = ADP + protein N-phospho-L-histidine.</text>
        <dbReference type="EC" id="2.7.13.3"/>
    </reaction>
</comment>
<keyword evidence="9" id="KW-1185">Reference proteome</keyword>
<dbReference type="InterPro" id="IPR050482">
    <property type="entry name" value="Sensor_HK_TwoCompSys"/>
</dbReference>
<gene>
    <name evidence="8" type="ORF">SAMN05443637_11948</name>
</gene>
<keyword evidence="3" id="KW-0808">Transferase</keyword>
<feature type="transmembrane region" description="Helical" evidence="6">
    <location>
        <begin position="177"/>
        <end position="202"/>
    </location>
</feature>
<dbReference type="GO" id="GO:0000160">
    <property type="term" value="P:phosphorelay signal transduction system"/>
    <property type="evidence" value="ECO:0007669"/>
    <property type="project" value="UniProtKB-KW"/>
</dbReference>
<sequence length="449" mass="45366">MELPSARPGTAVSSSTTTGVIELPITVRGLVRAPLVEVAALAACVAVGALAVVLLPHDPVGVGVLHHLPADLAVVAAALLAAAAGTSGNPRTRLVAAAVAAYVTVPLLLRGVPGEVEQFWLLAASTAALGSVGLLALTLRTAVPRPDRAPLLIGGLATALLIAVVVARAVAPDAPPSSWLVLGAGMLAWSGAGAVGMLVTVSGTLHGRVLPRRVGVAFVALAAAHAIALVSGTAPGAVDGPVGQALQLGAALLLVWAAAGHLAATVDGVRDRLAAADAALAAAADREEELRAAVAALPGPEAGELRRLLDEREDPPDGAAVAPLLRDLAVVHRSSGLAVDLDVDPDLRVGMDHWALGQVLTNLLVNCERHAPGAHVWLRARRENGRVRLEVADDGPGLPEGAAPEVLRRDGHGLATAAEIVNRYGGTFTLISAERGCIAALELPVQRIG</sequence>
<proteinExistence type="predicted"/>
<dbReference type="PROSITE" id="PS50109">
    <property type="entry name" value="HIS_KIN"/>
    <property type="match status" value="1"/>
</dbReference>
<keyword evidence="6" id="KW-0472">Membrane</keyword>
<dbReference type="Gene3D" id="3.30.565.10">
    <property type="entry name" value="Histidine kinase-like ATPase, C-terminal domain"/>
    <property type="match status" value="1"/>
</dbReference>
<feature type="transmembrane region" description="Helical" evidence="6">
    <location>
        <begin position="246"/>
        <end position="264"/>
    </location>
</feature>
<keyword evidence="6" id="KW-0812">Transmembrane</keyword>
<feature type="transmembrane region" description="Helical" evidence="6">
    <location>
        <begin position="35"/>
        <end position="55"/>
    </location>
</feature>
<dbReference type="PANTHER" id="PTHR24421:SF10">
    <property type="entry name" value="NITRATE_NITRITE SENSOR PROTEIN NARQ"/>
    <property type="match status" value="1"/>
</dbReference>
<accession>A0A1M6Y8K4</accession>
<reference evidence="8 9" key="1">
    <citation type="submission" date="2016-11" db="EMBL/GenBank/DDBJ databases">
        <authorList>
            <person name="Jaros S."/>
            <person name="Januszkiewicz K."/>
            <person name="Wedrychowicz H."/>
        </authorList>
    </citation>
    <scope>NUCLEOTIDE SEQUENCE [LARGE SCALE GENOMIC DNA]</scope>
    <source>
        <strain evidence="8 9">DSM 43832</strain>
    </source>
</reference>
<dbReference type="EC" id="2.7.13.3" evidence="2"/>
<organism evidence="8 9">
    <name type="scientific">Pseudonocardia thermophila</name>
    <dbReference type="NCBI Taxonomy" id="1848"/>
    <lineage>
        <taxon>Bacteria</taxon>
        <taxon>Bacillati</taxon>
        <taxon>Actinomycetota</taxon>
        <taxon>Actinomycetes</taxon>
        <taxon>Pseudonocardiales</taxon>
        <taxon>Pseudonocardiaceae</taxon>
        <taxon>Pseudonocardia</taxon>
    </lineage>
</organism>
<dbReference type="Proteomes" id="UP000184363">
    <property type="component" value="Unassembled WGS sequence"/>
</dbReference>
<evidence type="ECO:0000256" key="2">
    <source>
        <dbReference type="ARBA" id="ARBA00012438"/>
    </source>
</evidence>
<evidence type="ECO:0000313" key="8">
    <source>
        <dbReference type="EMBL" id="SHL14528.1"/>
    </source>
</evidence>
<dbReference type="AlphaFoldDB" id="A0A1M6Y8K4"/>
<dbReference type="PANTHER" id="PTHR24421">
    <property type="entry name" value="NITRATE/NITRITE SENSOR PROTEIN NARX-RELATED"/>
    <property type="match status" value="1"/>
</dbReference>
<evidence type="ECO:0000256" key="1">
    <source>
        <dbReference type="ARBA" id="ARBA00000085"/>
    </source>
</evidence>
<evidence type="ECO:0000256" key="5">
    <source>
        <dbReference type="ARBA" id="ARBA00023012"/>
    </source>
</evidence>
<feature type="transmembrane region" description="Helical" evidence="6">
    <location>
        <begin position="151"/>
        <end position="171"/>
    </location>
</feature>